<dbReference type="Gene3D" id="3.90.1200.10">
    <property type="match status" value="1"/>
</dbReference>
<evidence type="ECO:0000313" key="5">
    <source>
        <dbReference type="EMBL" id="TFY97935.1"/>
    </source>
</evidence>
<dbReference type="GO" id="GO:0005524">
    <property type="term" value="F:ATP binding"/>
    <property type="evidence" value="ECO:0007669"/>
    <property type="project" value="UniProtKB-KW"/>
</dbReference>
<dbReference type="Pfam" id="PF01636">
    <property type="entry name" value="APH"/>
    <property type="match status" value="1"/>
</dbReference>
<protein>
    <submittedName>
        <fullName evidence="5">Aminoglycoside phosphotransferase</fullName>
    </submittedName>
</protein>
<dbReference type="Proteomes" id="UP000297564">
    <property type="component" value="Unassembled WGS sequence"/>
</dbReference>
<evidence type="ECO:0000256" key="1">
    <source>
        <dbReference type="ARBA" id="ARBA00022741"/>
    </source>
</evidence>
<dbReference type="AlphaFoldDB" id="A0A4Z0BF06"/>
<dbReference type="Gene3D" id="3.30.200.20">
    <property type="entry name" value="Phosphorylase Kinase, domain 1"/>
    <property type="match status" value="1"/>
</dbReference>
<evidence type="ECO:0000313" key="6">
    <source>
        <dbReference type="Proteomes" id="UP000297564"/>
    </source>
</evidence>
<dbReference type="EMBL" id="SMLL01000006">
    <property type="protein sequence ID" value="TFY97935.1"/>
    <property type="molecule type" value="Genomic_DNA"/>
</dbReference>
<comment type="caution">
    <text evidence="5">The sequence shown here is derived from an EMBL/GenBank/DDBJ whole genome shotgun (WGS) entry which is preliminary data.</text>
</comment>
<dbReference type="InterPro" id="IPR002575">
    <property type="entry name" value="Aminoglycoside_PTrfase"/>
</dbReference>
<feature type="domain" description="Aminoglycoside phosphotransferase" evidence="4">
    <location>
        <begin position="46"/>
        <end position="273"/>
    </location>
</feature>
<feature type="compositionally biased region" description="Pro residues" evidence="3">
    <location>
        <begin position="7"/>
        <end position="16"/>
    </location>
</feature>
<dbReference type="RefSeq" id="WP_135286169.1">
    <property type="nucleotide sequence ID" value="NZ_SMLL01000006.1"/>
</dbReference>
<dbReference type="GO" id="GO:0016740">
    <property type="term" value="F:transferase activity"/>
    <property type="evidence" value="ECO:0007669"/>
    <property type="project" value="UniProtKB-KW"/>
</dbReference>
<reference evidence="5 6" key="1">
    <citation type="submission" date="2019-03" db="EMBL/GenBank/DDBJ databases">
        <title>Ramlibacter rhizophilus CCTCC AB2015357, whole genome shotgun sequence.</title>
        <authorList>
            <person name="Zhang X."/>
            <person name="Feng G."/>
            <person name="Zhu H."/>
        </authorList>
    </citation>
    <scope>NUCLEOTIDE SEQUENCE [LARGE SCALE GENOMIC DNA]</scope>
    <source>
        <strain evidence="5 6">CCTCC AB2015357</strain>
    </source>
</reference>
<name>A0A4Z0BF06_9BURK</name>
<evidence type="ECO:0000256" key="2">
    <source>
        <dbReference type="ARBA" id="ARBA00022840"/>
    </source>
</evidence>
<keyword evidence="6" id="KW-1185">Reference proteome</keyword>
<keyword evidence="1" id="KW-0547">Nucleotide-binding</keyword>
<evidence type="ECO:0000256" key="3">
    <source>
        <dbReference type="SAM" id="MobiDB-lite"/>
    </source>
</evidence>
<dbReference type="PANTHER" id="PTHR33540">
    <property type="entry name" value="TRNA THREONYLCARBAMOYLADENOSINE BIOSYNTHESIS PROTEIN TSAE"/>
    <property type="match status" value="1"/>
</dbReference>
<organism evidence="5 6">
    <name type="scientific">Ramlibacter rhizophilus</name>
    <dbReference type="NCBI Taxonomy" id="1781167"/>
    <lineage>
        <taxon>Bacteria</taxon>
        <taxon>Pseudomonadati</taxon>
        <taxon>Pseudomonadota</taxon>
        <taxon>Betaproteobacteria</taxon>
        <taxon>Burkholderiales</taxon>
        <taxon>Comamonadaceae</taxon>
        <taxon>Ramlibacter</taxon>
    </lineage>
</organism>
<proteinExistence type="predicted"/>
<gene>
    <name evidence="5" type="ORF">EZ242_15900</name>
</gene>
<dbReference type="OrthoDB" id="9809275at2"/>
<evidence type="ECO:0000259" key="4">
    <source>
        <dbReference type="Pfam" id="PF01636"/>
    </source>
</evidence>
<keyword evidence="2" id="KW-0067">ATP-binding</keyword>
<accession>A0A4Z0BF06</accession>
<dbReference type="PANTHER" id="PTHR33540:SF1">
    <property type="entry name" value="N-ACETYLMURAMATE_N-ACETYLGLUCOSAMINE KINASE"/>
    <property type="match status" value="1"/>
</dbReference>
<dbReference type="SUPFAM" id="SSF56112">
    <property type="entry name" value="Protein kinase-like (PK-like)"/>
    <property type="match status" value="1"/>
</dbReference>
<dbReference type="InterPro" id="IPR011009">
    <property type="entry name" value="Kinase-like_dom_sf"/>
</dbReference>
<feature type="region of interest" description="Disordered" evidence="3">
    <location>
        <begin position="1"/>
        <end position="20"/>
    </location>
</feature>
<sequence>MSDHAPPADPSPPSPPLTWSDPRRQAAFQAWFDDLQNTQALRPSSLRLASADASFRRYLRVDTQDGGSLIIMDAPPEREDCRPFVHVARLMADAGLLVPRVLAWDEAQGFMLLDDLGRQTMMEVLEREHAPANQPLYLGAVDALIAWQLASRPGVLPPYDAALLERELQLFPDWYLGKHRGVAVEGRMRETLSQQFGLIVQRNLAAPAVYVHRDFMPRNLMIPLDAQEPRLGVLDFQDAVHGPITYDIASLMRDAFLSWDEEFVLDITIRYWEKALKAGLPVDRDFGEFWRAVEWMGLQRHLKVAGIFARLTLRDGKPRYLADAPRFIGYIRATAARYRELAPLLALVDEVEGTQAATGYAFGRV</sequence>
<keyword evidence="5" id="KW-0808">Transferase</keyword>